<keyword evidence="14" id="KW-0449">Lipoprotein</keyword>
<evidence type="ECO:0000256" key="12">
    <source>
        <dbReference type="ARBA" id="ARBA00023139"/>
    </source>
</evidence>
<dbReference type="PANTHER" id="PTHR33619:SF3">
    <property type="entry name" value="POLYSACCHARIDE EXPORT PROTEIN GFCE-RELATED"/>
    <property type="match status" value="1"/>
</dbReference>
<evidence type="ECO:0000256" key="10">
    <source>
        <dbReference type="ARBA" id="ARBA00023114"/>
    </source>
</evidence>
<keyword evidence="8" id="KW-0625">Polysaccharide transport</keyword>
<keyword evidence="5" id="KW-0762">Sugar transport</keyword>
<keyword evidence="18" id="KW-1185">Reference proteome</keyword>
<evidence type="ECO:0000256" key="5">
    <source>
        <dbReference type="ARBA" id="ARBA00022597"/>
    </source>
</evidence>
<comment type="caution">
    <text evidence="17">The sequence shown here is derived from an EMBL/GenBank/DDBJ whole genome shotgun (WGS) entry which is preliminary data.</text>
</comment>
<keyword evidence="6" id="KW-0812">Transmembrane</keyword>
<evidence type="ECO:0000256" key="6">
    <source>
        <dbReference type="ARBA" id="ARBA00022692"/>
    </source>
</evidence>
<dbReference type="InterPro" id="IPR049712">
    <property type="entry name" value="Poly_export"/>
</dbReference>
<keyword evidence="3" id="KW-0813">Transport</keyword>
<comment type="similarity">
    <text evidence="2">Belongs to the BexD/CtrA/VexA family.</text>
</comment>
<proteinExistence type="inferred from homology"/>
<sequence length="454" mass="49805">MTGILLGTAVMKYLALVGTLVLSACGSIYTSPKVAKDDNVRVVRMTEQSAYEANLSPYTPSRLPAAFNSVAGASRPNVNSRLPIPSADNSVRPAQSQALLPPSQDSGPYRIGVADVILLATRAGGSTVEELSGLLAATNRRQGYTVQGDGSIAIPDVGRIQLAGLTLEEAEAAVFDILVTKNIEPAFSLEVAEFNSQRASIGGAVRNPTIAPITPKPLYLEEALQMAGGINAPDLDYTTIRIYRDGRLYQIPARDVYTNAGRVRLDDKDSVFVDTEYELTQARTYFEEQIQLTSQRRADRAQALAELNTQFNIRQRQIDEQQNNFKDRLELGAVKRQYAYLLGEVKTQVRFALPFEQTASLADALYHKDGLVTREADLSEIYVLRRSNDPREFGARTAYHLNAKNAADMLTATVFELRPNDMIFVSEQPVTVWNRVVTQITPSLITATLGANSN</sequence>
<dbReference type="Gene3D" id="3.10.560.10">
    <property type="entry name" value="Outer membrane lipoprotein wza domain like"/>
    <property type="match status" value="2"/>
</dbReference>
<keyword evidence="12" id="KW-0564">Palmitate</keyword>
<dbReference type="Gene3D" id="3.30.1950.10">
    <property type="entry name" value="wza like domain"/>
    <property type="match status" value="1"/>
</dbReference>
<evidence type="ECO:0000256" key="4">
    <source>
        <dbReference type="ARBA" id="ARBA00022452"/>
    </source>
</evidence>
<reference evidence="18" key="1">
    <citation type="journal article" date="2019" name="Int. J. Syst. Evol. Microbiol.">
        <title>The Global Catalogue of Microorganisms (GCM) 10K type strain sequencing project: providing services to taxonomists for standard genome sequencing and annotation.</title>
        <authorList>
            <consortium name="The Broad Institute Genomics Platform"/>
            <consortium name="The Broad Institute Genome Sequencing Center for Infectious Disease"/>
            <person name="Wu L."/>
            <person name="Ma J."/>
        </authorList>
    </citation>
    <scope>NUCLEOTIDE SEQUENCE [LARGE SCALE GENOMIC DNA]</scope>
    <source>
        <strain evidence="18">KCTC 32465</strain>
    </source>
</reference>
<keyword evidence="10" id="KW-0626">Porin</keyword>
<keyword evidence="4" id="KW-1134">Transmembrane beta strand</keyword>
<evidence type="ECO:0000313" key="17">
    <source>
        <dbReference type="EMBL" id="GHA58904.1"/>
    </source>
</evidence>
<evidence type="ECO:0000256" key="9">
    <source>
        <dbReference type="ARBA" id="ARBA00023065"/>
    </source>
</evidence>
<evidence type="ECO:0000256" key="13">
    <source>
        <dbReference type="ARBA" id="ARBA00023237"/>
    </source>
</evidence>
<evidence type="ECO:0000259" key="15">
    <source>
        <dbReference type="Pfam" id="PF02563"/>
    </source>
</evidence>
<evidence type="ECO:0000313" key="18">
    <source>
        <dbReference type="Proteomes" id="UP000634455"/>
    </source>
</evidence>
<evidence type="ECO:0000256" key="8">
    <source>
        <dbReference type="ARBA" id="ARBA00023047"/>
    </source>
</evidence>
<evidence type="ECO:0000256" key="11">
    <source>
        <dbReference type="ARBA" id="ARBA00023136"/>
    </source>
</evidence>
<evidence type="ECO:0000256" key="14">
    <source>
        <dbReference type="ARBA" id="ARBA00023288"/>
    </source>
</evidence>
<keyword evidence="13" id="KW-0998">Cell outer membrane</keyword>
<feature type="domain" description="SLBB" evidence="16">
    <location>
        <begin position="339"/>
        <end position="425"/>
    </location>
</feature>
<organism evidence="17 18">
    <name type="scientific">Paramylibacter ulvae</name>
    <dbReference type="NCBI Taxonomy" id="1651968"/>
    <lineage>
        <taxon>Bacteria</taxon>
        <taxon>Pseudomonadati</taxon>
        <taxon>Pseudomonadota</taxon>
        <taxon>Alphaproteobacteria</taxon>
        <taxon>Rhodobacterales</taxon>
        <taxon>Paracoccaceae</taxon>
        <taxon>Paramylibacter</taxon>
    </lineage>
</organism>
<evidence type="ECO:0000256" key="3">
    <source>
        <dbReference type="ARBA" id="ARBA00022448"/>
    </source>
</evidence>
<keyword evidence="7" id="KW-0732">Signal</keyword>
<dbReference type="InterPro" id="IPR054765">
    <property type="entry name" value="SLBB_dom"/>
</dbReference>
<dbReference type="Proteomes" id="UP000634455">
    <property type="component" value="Unassembled WGS sequence"/>
</dbReference>
<comment type="subcellular location">
    <subcellularLocation>
        <location evidence="1">Cell outer membrane</location>
        <topology evidence="1">Multi-pass membrane protein</topology>
    </subcellularLocation>
</comment>
<feature type="domain" description="SLBB" evidence="16">
    <location>
        <begin position="197"/>
        <end position="273"/>
    </location>
</feature>
<keyword evidence="9" id="KW-0406">Ion transport</keyword>
<dbReference type="Pfam" id="PF02563">
    <property type="entry name" value="Poly_export"/>
    <property type="match status" value="1"/>
</dbReference>
<dbReference type="InterPro" id="IPR003715">
    <property type="entry name" value="Poly_export_N"/>
</dbReference>
<keyword evidence="11" id="KW-0472">Membrane</keyword>
<evidence type="ECO:0000256" key="7">
    <source>
        <dbReference type="ARBA" id="ARBA00022729"/>
    </source>
</evidence>
<accession>A0ABQ3DB21</accession>
<protein>
    <submittedName>
        <fullName evidence="17">Capsular polysaccharide biosynthesis protein</fullName>
    </submittedName>
</protein>
<evidence type="ECO:0000259" key="16">
    <source>
        <dbReference type="Pfam" id="PF22461"/>
    </source>
</evidence>
<evidence type="ECO:0000256" key="2">
    <source>
        <dbReference type="ARBA" id="ARBA00009450"/>
    </source>
</evidence>
<gene>
    <name evidence="17" type="ORF">GCM10008927_25710</name>
</gene>
<evidence type="ECO:0000256" key="1">
    <source>
        <dbReference type="ARBA" id="ARBA00004571"/>
    </source>
</evidence>
<dbReference type="Pfam" id="PF22461">
    <property type="entry name" value="SLBB_2"/>
    <property type="match status" value="2"/>
</dbReference>
<feature type="domain" description="Polysaccharide export protein N-terminal" evidence="15">
    <location>
        <begin position="105"/>
        <end position="188"/>
    </location>
</feature>
<dbReference type="PANTHER" id="PTHR33619">
    <property type="entry name" value="POLYSACCHARIDE EXPORT PROTEIN GFCE-RELATED"/>
    <property type="match status" value="1"/>
</dbReference>
<dbReference type="EMBL" id="BMZF01000008">
    <property type="protein sequence ID" value="GHA58904.1"/>
    <property type="molecule type" value="Genomic_DNA"/>
</dbReference>
<name>A0ABQ3DB21_9RHOB</name>